<evidence type="ECO:0000313" key="2">
    <source>
        <dbReference type="EMBL" id="KGJ64797.1"/>
    </source>
</evidence>
<feature type="region of interest" description="Disordered" evidence="1">
    <location>
        <begin position="1"/>
        <end position="22"/>
    </location>
</feature>
<gene>
    <name evidence="2" type="ORF">BJA5080_07496</name>
</gene>
<sequence>MENRFARRRAGRGDRTARGSRWGATVLPGCRSASAIAEQLAGGTVDQMQSRAGRAGYGHVRAVGRLVAKPMLHVHAGLGALEDNMTVHDRHMMKSPGL</sequence>
<proteinExistence type="predicted"/>
<dbReference type="EMBL" id="ADOU02000007">
    <property type="protein sequence ID" value="KGJ64797.1"/>
    <property type="molecule type" value="Genomic_DNA"/>
</dbReference>
<name>A0A837C6F3_9BRAD</name>
<evidence type="ECO:0000313" key="3">
    <source>
        <dbReference type="Proteomes" id="UP000024900"/>
    </source>
</evidence>
<protein>
    <submittedName>
        <fullName evidence="2">Uncharacterized protein</fullName>
    </submittedName>
</protein>
<reference evidence="2 3" key="1">
    <citation type="journal article" date="2014" name="BMC Genomics">
        <title>Comparative genomics of Bradyrhizobium japonicum CPAC 15 and Bradyrhizobium diazoefficiens CPAC 7: elite model strains for understanding symbiotic performance with soybean.</title>
        <authorList>
            <person name="Siqueira A.F."/>
            <person name="Ormeno-Orrillo E."/>
            <person name="Souza R.C."/>
            <person name="Rodrigues E.P."/>
            <person name="Almeida L.G."/>
            <person name="Barcellos F.G."/>
            <person name="Batista J.S."/>
            <person name="Nakatami A.S."/>
            <person name="Martinez-Romero E."/>
            <person name="Vasconcelos A.T."/>
            <person name="Hungria M."/>
        </authorList>
    </citation>
    <scope>NUCLEOTIDE SEQUENCE [LARGE SCALE GENOMIC DNA]</scope>
    <source>
        <strain evidence="2 3">SEMIA 5080</strain>
    </source>
</reference>
<organism evidence="2 3">
    <name type="scientific">Bradyrhizobium diazoefficiens SEMIA 5080</name>
    <dbReference type="NCBI Taxonomy" id="754504"/>
    <lineage>
        <taxon>Bacteria</taxon>
        <taxon>Pseudomonadati</taxon>
        <taxon>Pseudomonadota</taxon>
        <taxon>Alphaproteobacteria</taxon>
        <taxon>Hyphomicrobiales</taxon>
        <taxon>Nitrobacteraceae</taxon>
        <taxon>Bradyrhizobium</taxon>
    </lineage>
</organism>
<dbReference type="AlphaFoldDB" id="A0A837C6F3"/>
<comment type="caution">
    <text evidence="2">The sequence shown here is derived from an EMBL/GenBank/DDBJ whole genome shotgun (WGS) entry which is preliminary data.</text>
</comment>
<dbReference type="Proteomes" id="UP000024900">
    <property type="component" value="Unassembled WGS sequence"/>
</dbReference>
<evidence type="ECO:0000256" key="1">
    <source>
        <dbReference type="SAM" id="MobiDB-lite"/>
    </source>
</evidence>
<accession>A0A837C6F3</accession>
<feature type="compositionally biased region" description="Basic and acidic residues" evidence="1">
    <location>
        <begin position="1"/>
        <end position="17"/>
    </location>
</feature>